<evidence type="ECO:0008006" key="4">
    <source>
        <dbReference type="Google" id="ProtNLM"/>
    </source>
</evidence>
<evidence type="ECO:0000313" key="2">
    <source>
        <dbReference type="EMBL" id="KAJ4838504.1"/>
    </source>
</evidence>
<dbReference type="Proteomes" id="UP001141552">
    <property type="component" value="Unassembled WGS sequence"/>
</dbReference>
<dbReference type="EMBL" id="JAKUCV010003536">
    <property type="protein sequence ID" value="KAJ4838504.1"/>
    <property type="molecule type" value="Genomic_DNA"/>
</dbReference>
<comment type="caution">
    <text evidence="2">The sequence shown here is derived from an EMBL/GenBank/DDBJ whole genome shotgun (WGS) entry which is preliminary data.</text>
</comment>
<name>A0A9Q0FV76_9ROSI</name>
<feature type="signal peptide" evidence="1">
    <location>
        <begin position="1"/>
        <end position="23"/>
    </location>
</feature>
<gene>
    <name evidence="2" type="ORF">Tsubulata_030464</name>
</gene>
<accession>A0A9Q0FV76</accession>
<sequence>MELTVIATTLCICFSVLLSPSAAAEIQAKSSLLENAARDGIHFPLPIQPRKLRLFENVAVKAHAADQGFTSFNKQKQDVSGKADHKQQNVMHGGKAAGTWHEWVEGTDTSQFFTMDYSHVRRRRPIHNKSLPVGP</sequence>
<evidence type="ECO:0000313" key="3">
    <source>
        <dbReference type="Proteomes" id="UP001141552"/>
    </source>
</evidence>
<evidence type="ECO:0000256" key="1">
    <source>
        <dbReference type="SAM" id="SignalP"/>
    </source>
</evidence>
<reference evidence="2" key="2">
    <citation type="journal article" date="2023" name="Plants (Basel)">
        <title>Annotation of the Turnera subulata (Passifloraceae) Draft Genome Reveals the S-Locus Evolved after the Divergence of Turneroideae from Passifloroideae in a Stepwise Manner.</title>
        <authorList>
            <person name="Henning P.M."/>
            <person name="Roalson E.H."/>
            <person name="Mir W."/>
            <person name="McCubbin A.G."/>
            <person name="Shore J.S."/>
        </authorList>
    </citation>
    <scope>NUCLEOTIDE SEQUENCE</scope>
    <source>
        <strain evidence="2">F60SS</strain>
    </source>
</reference>
<proteinExistence type="predicted"/>
<dbReference type="OrthoDB" id="894015at2759"/>
<organism evidence="2 3">
    <name type="scientific">Turnera subulata</name>
    <dbReference type="NCBI Taxonomy" id="218843"/>
    <lineage>
        <taxon>Eukaryota</taxon>
        <taxon>Viridiplantae</taxon>
        <taxon>Streptophyta</taxon>
        <taxon>Embryophyta</taxon>
        <taxon>Tracheophyta</taxon>
        <taxon>Spermatophyta</taxon>
        <taxon>Magnoliopsida</taxon>
        <taxon>eudicotyledons</taxon>
        <taxon>Gunneridae</taxon>
        <taxon>Pentapetalae</taxon>
        <taxon>rosids</taxon>
        <taxon>fabids</taxon>
        <taxon>Malpighiales</taxon>
        <taxon>Passifloraceae</taxon>
        <taxon>Turnera</taxon>
    </lineage>
</organism>
<protein>
    <recommendedName>
        <fullName evidence="4">SCP domain-containing protein</fullName>
    </recommendedName>
</protein>
<keyword evidence="1" id="KW-0732">Signal</keyword>
<feature type="chain" id="PRO_5040416004" description="SCP domain-containing protein" evidence="1">
    <location>
        <begin position="24"/>
        <end position="135"/>
    </location>
</feature>
<keyword evidence="3" id="KW-1185">Reference proteome</keyword>
<reference evidence="2" key="1">
    <citation type="submission" date="2022-02" db="EMBL/GenBank/DDBJ databases">
        <authorList>
            <person name="Henning P.M."/>
            <person name="McCubbin A.G."/>
            <person name="Shore J.S."/>
        </authorList>
    </citation>
    <scope>NUCLEOTIDE SEQUENCE</scope>
    <source>
        <strain evidence="2">F60SS</strain>
        <tissue evidence="2">Leaves</tissue>
    </source>
</reference>
<dbReference type="AlphaFoldDB" id="A0A9Q0FV76"/>